<evidence type="ECO:0000313" key="2">
    <source>
        <dbReference type="Proteomes" id="UP001172082"/>
    </source>
</evidence>
<gene>
    <name evidence="1" type="ORF">QQ008_17595</name>
</gene>
<dbReference type="PANTHER" id="PTHR31118:SF12">
    <property type="entry name" value="CYCLASE-LIKE PROTEIN 2"/>
    <property type="match status" value="1"/>
</dbReference>
<comment type="caution">
    <text evidence="1">The sequence shown here is derived from an EMBL/GenBank/DDBJ whole genome shotgun (WGS) entry which is preliminary data.</text>
</comment>
<reference evidence="1" key="1">
    <citation type="submission" date="2023-06" db="EMBL/GenBank/DDBJ databases">
        <title>Genomic of Parafulvivirga corallium.</title>
        <authorList>
            <person name="Wang G."/>
        </authorList>
    </citation>
    <scope>NUCLEOTIDE SEQUENCE</scope>
    <source>
        <strain evidence="1">BMA10</strain>
    </source>
</reference>
<organism evidence="1 2">
    <name type="scientific">Splendidivirga corallicola</name>
    <dbReference type="NCBI Taxonomy" id="3051826"/>
    <lineage>
        <taxon>Bacteria</taxon>
        <taxon>Pseudomonadati</taxon>
        <taxon>Bacteroidota</taxon>
        <taxon>Cytophagia</taxon>
        <taxon>Cytophagales</taxon>
        <taxon>Splendidivirgaceae</taxon>
        <taxon>Splendidivirga</taxon>
    </lineage>
</organism>
<keyword evidence="1" id="KW-0378">Hydrolase</keyword>
<proteinExistence type="predicted"/>
<dbReference type="Pfam" id="PF04199">
    <property type="entry name" value="Cyclase"/>
    <property type="match status" value="1"/>
</dbReference>
<dbReference type="Proteomes" id="UP001172082">
    <property type="component" value="Unassembled WGS sequence"/>
</dbReference>
<name>A0ABT8KUA1_9BACT</name>
<dbReference type="EC" id="3.5.-.-" evidence="1"/>
<dbReference type="SUPFAM" id="SSF102198">
    <property type="entry name" value="Putative cyclase"/>
    <property type="match status" value="1"/>
</dbReference>
<dbReference type="PROSITE" id="PS51257">
    <property type="entry name" value="PROKAR_LIPOPROTEIN"/>
    <property type="match status" value="1"/>
</dbReference>
<dbReference type="InterPro" id="IPR007325">
    <property type="entry name" value="KFase/CYL"/>
</dbReference>
<accession>A0ABT8KUA1</accession>
<dbReference type="GO" id="GO:0016787">
    <property type="term" value="F:hydrolase activity"/>
    <property type="evidence" value="ECO:0007669"/>
    <property type="project" value="UniProtKB-KW"/>
</dbReference>
<sequence>MQARYFIFVMVFGWSACQPGEKKAESEIEEKQITHPVGKWIDLTYPYDENTIYWPTSEPFQLDTVFEGTTDGGYYYSAFKFCSAEHGGTHLDAPIHFSEGKRAVDELTLDQLSGPAIVIDVSEGALENRDYLISVDDIQKWEESHGKIDEGVIVLIRTGYGRFWPDRIKYMGTDLLGEEGVANLHFPGLHPEAAQWLVDNRNIGAIGLDTPSIDFGQSSQYESHQILFEKNIPAIENVANLAQLPVTGSWVMALPMKIKGGSGGPVRVVALIPN</sequence>
<protein>
    <submittedName>
        <fullName evidence="1">Cyclase family protein</fullName>
        <ecNumber evidence="1">3.5.-.-</ecNumber>
    </submittedName>
</protein>
<dbReference type="Gene3D" id="3.50.30.50">
    <property type="entry name" value="Putative cyclase"/>
    <property type="match status" value="1"/>
</dbReference>
<dbReference type="PANTHER" id="PTHR31118">
    <property type="entry name" value="CYCLASE-LIKE PROTEIN 2"/>
    <property type="match status" value="1"/>
</dbReference>
<dbReference type="InterPro" id="IPR037175">
    <property type="entry name" value="KFase_sf"/>
</dbReference>
<evidence type="ECO:0000313" key="1">
    <source>
        <dbReference type="EMBL" id="MDN5203208.1"/>
    </source>
</evidence>
<dbReference type="RefSeq" id="WP_346753229.1">
    <property type="nucleotide sequence ID" value="NZ_JAUJEA010000006.1"/>
</dbReference>
<keyword evidence="2" id="KW-1185">Reference proteome</keyword>
<dbReference type="EMBL" id="JAUJEA010000006">
    <property type="protein sequence ID" value="MDN5203208.1"/>
    <property type="molecule type" value="Genomic_DNA"/>
</dbReference>